<name>A0A8J9VL49_9NEOP</name>
<evidence type="ECO:0008006" key="3">
    <source>
        <dbReference type="Google" id="ProtNLM"/>
    </source>
</evidence>
<proteinExistence type="predicted"/>
<gene>
    <name evidence="1" type="ORF">BINO364_LOCUS9705</name>
</gene>
<evidence type="ECO:0000313" key="1">
    <source>
        <dbReference type="EMBL" id="CAH0723938.1"/>
    </source>
</evidence>
<dbReference type="EMBL" id="OV170224">
    <property type="protein sequence ID" value="CAH0723938.1"/>
    <property type="molecule type" value="Genomic_DNA"/>
</dbReference>
<keyword evidence="2" id="KW-1185">Reference proteome</keyword>
<reference evidence="1" key="1">
    <citation type="submission" date="2021-12" db="EMBL/GenBank/DDBJ databases">
        <authorList>
            <person name="Martin H S."/>
        </authorList>
    </citation>
    <scope>NUCLEOTIDE SEQUENCE</scope>
</reference>
<evidence type="ECO:0000313" key="2">
    <source>
        <dbReference type="Proteomes" id="UP000838878"/>
    </source>
</evidence>
<dbReference type="AlphaFoldDB" id="A0A8J9VL49"/>
<dbReference type="OrthoDB" id="7204491at2759"/>
<organism evidence="1 2">
    <name type="scientific">Brenthis ino</name>
    <name type="common">lesser marbled fritillary</name>
    <dbReference type="NCBI Taxonomy" id="405034"/>
    <lineage>
        <taxon>Eukaryota</taxon>
        <taxon>Metazoa</taxon>
        <taxon>Ecdysozoa</taxon>
        <taxon>Arthropoda</taxon>
        <taxon>Hexapoda</taxon>
        <taxon>Insecta</taxon>
        <taxon>Pterygota</taxon>
        <taxon>Neoptera</taxon>
        <taxon>Endopterygota</taxon>
        <taxon>Lepidoptera</taxon>
        <taxon>Glossata</taxon>
        <taxon>Ditrysia</taxon>
        <taxon>Papilionoidea</taxon>
        <taxon>Nymphalidae</taxon>
        <taxon>Heliconiinae</taxon>
        <taxon>Argynnini</taxon>
        <taxon>Brenthis</taxon>
    </lineage>
</organism>
<dbReference type="Gene3D" id="2.20.25.240">
    <property type="match status" value="1"/>
</dbReference>
<dbReference type="Proteomes" id="UP000838878">
    <property type="component" value="Chromosome 4"/>
</dbReference>
<sequence length="245" mass="28720">MKSKLQSAIGCRKRLRKKVNIKYIELAKKVSVFFNQYDVSRATAVSDSNSRGCMYSTCDFYKDTCFEYELLDRTLDEPVSWLEWTVKTIEYEKNQVKKMANKTVKQIISVLAKLKKKEYNRKRREKIKSDSKSLEKQRALERLKYLKKKEKGQIKPISMLSSKEKSKLVKFTTGKSGYLLHKYTFCKQSNIRRGQASRWVCSQNGKCSSYIHLDNNYKLLYQAPIKHTHSPPDLMEVGPNLFIKL</sequence>
<feature type="non-terminal residue" evidence="1">
    <location>
        <position position="245"/>
    </location>
</feature>
<protein>
    <recommendedName>
        <fullName evidence="3">FLYWCH-type domain-containing protein</fullName>
    </recommendedName>
</protein>
<accession>A0A8J9VL49</accession>